<feature type="region of interest" description="Disordered" evidence="1">
    <location>
        <begin position="216"/>
        <end position="368"/>
    </location>
</feature>
<feature type="compositionally biased region" description="Polar residues" evidence="1">
    <location>
        <begin position="298"/>
        <end position="322"/>
    </location>
</feature>
<keyword evidence="2" id="KW-0812">Transmembrane</keyword>
<organism evidence="4 5">
    <name type="scientific">Tilletia horrida</name>
    <dbReference type="NCBI Taxonomy" id="155126"/>
    <lineage>
        <taxon>Eukaryota</taxon>
        <taxon>Fungi</taxon>
        <taxon>Dikarya</taxon>
        <taxon>Basidiomycota</taxon>
        <taxon>Ustilaginomycotina</taxon>
        <taxon>Exobasidiomycetes</taxon>
        <taxon>Tilletiales</taxon>
        <taxon>Tilletiaceae</taxon>
        <taxon>Tilletia</taxon>
    </lineage>
</organism>
<evidence type="ECO:0000256" key="3">
    <source>
        <dbReference type="SAM" id="SignalP"/>
    </source>
</evidence>
<sequence length="393" mass="39426">MRRAALVLGAQLAFLSAASAFNATARRANCTNADFEMELSLSEFRAADHLELIMTLPSGERNDGLFPLIGTDFFGPPLFSSTQLSNVVSVTWNRPFQSSGNASWVFTLYNGSFPILYPGKTYIDTGTAYQYVDCTPPATSTSTSATPTSSTSAGGLITSGVSTSVTVGSSATATPGNSSKSGSSSNAGAIAGGVVGGVLGLGLIVVLALWVLRRSGNKQSSPPVTTEAGLTDKPAQGPPGGGVGPSAGPVAGGATSGFYNPYGSPSSGFQSPHSPVTSEGRPLSAAGSVNHSIGGGWTQQQPMAFGNTSLHSNSGFNPSTNGAGFPVHQPGSPHSSVSGTPNNPLLAAIPGQGGAFAGAEPPAYEHGHPVAPEKVEHLQDHVAPASGAGPSNS</sequence>
<protein>
    <submittedName>
        <fullName evidence="4">Uncharacterized protein</fullName>
    </submittedName>
</protein>
<dbReference type="AlphaFoldDB" id="A0AAN6GPE8"/>
<keyword evidence="5" id="KW-1185">Reference proteome</keyword>
<reference evidence="4" key="1">
    <citation type="journal article" date="2023" name="PhytoFront">
        <title>Draft Genome Resources of Seven Strains of Tilletia horrida, Causal Agent of Kernel Smut of Rice.</title>
        <authorList>
            <person name="Khanal S."/>
            <person name="Antony Babu S."/>
            <person name="Zhou X.G."/>
        </authorList>
    </citation>
    <scope>NUCLEOTIDE SEQUENCE</scope>
    <source>
        <strain evidence="4">TX6</strain>
    </source>
</reference>
<gene>
    <name evidence="4" type="ORF">OC846_004875</name>
</gene>
<keyword evidence="2" id="KW-0472">Membrane</keyword>
<dbReference type="Proteomes" id="UP001176517">
    <property type="component" value="Unassembled WGS sequence"/>
</dbReference>
<feature type="transmembrane region" description="Helical" evidence="2">
    <location>
        <begin position="187"/>
        <end position="212"/>
    </location>
</feature>
<feature type="compositionally biased region" description="Polar residues" evidence="1">
    <location>
        <begin position="332"/>
        <end position="343"/>
    </location>
</feature>
<name>A0AAN6GPE8_9BASI</name>
<evidence type="ECO:0000256" key="2">
    <source>
        <dbReference type="SAM" id="Phobius"/>
    </source>
</evidence>
<feature type="signal peptide" evidence="3">
    <location>
        <begin position="1"/>
        <end position="20"/>
    </location>
</feature>
<keyword evidence="2" id="KW-1133">Transmembrane helix</keyword>
<accession>A0AAN6GPE8</accession>
<keyword evidence="3" id="KW-0732">Signal</keyword>
<feature type="chain" id="PRO_5042862144" evidence="3">
    <location>
        <begin position="21"/>
        <end position="393"/>
    </location>
</feature>
<feature type="compositionally biased region" description="Polar residues" evidence="1">
    <location>
        <begin position="263"/>
        <end position="277"/>
    </location>
</feature>
<evidence type="ECO:0000313" key="5">
    <source>
        <dbReference type="Proteomes" id="UP001176517"/>
    </source>
</evidence>
<comment type="caution">
    <text evidence="4">The sequence shown here is derived from an EMBL/GenBank/DDBJ whole genome shotgun (WGS) entry which is preliminary data.</text>
</comment>
<evidence type="ECO:0000313" key="4">
    <source>
        <dbReference type="EMBL" id="KAK0547383.1"/>
    </source>
</evidence>
<evidence type="ECO:0000256" key="1">
    <source>
        <dbReference type="SAM" id="MobiDB-lite"/>
    </source>
</evidence>
<proteinExistence type="predicted"/>
<feature type="compositionally biased region" description="Gly residues" evidence="1">
    <location>
        <begin position="238"/>
        <end position="255"/>
    </location>
</feature>
<dbReference type="EMBL" id="JAPDMZ010000163">
    <property type="protein sequence ID" value="KAK0547383.1"/>
    <property type="molecule type" value="Genomic_DNA"/>
</dbReference>